<keyword evidence="2" id="KW-0963">Cytoplasm</keyword>
<dbReference type="Proteomes" id="UP000037848">
    <property type="component" value="Unassembled WGS sequence"/>
</dbReference>
<dbReference type="Pfam" id="PF00486">
    <property type="entry name" value="Trans_reg_C"/>
    <property type="match status" value="1"/>
</dbReference>
<dbReference type="PATRIC" id="fig|187330.3.peg.2853"/>
<dbReference type="EMBL" id="LHPH01000004">
    <property type="protein sequence ID" value="KPH64702.1"/>
    <property type="molecule type" value="Genomic_DNA"/>
</dbReference>
<dbReference type="InterPro" id="IPR016032">
    <property type="entry name" value="Sig_transdc_resp-reg_C-effctor"/>
</dbReference>
<evidence type="ECO:0000256" key="6">
    <source>
        <dbReference type="ARBA" id="ARBA00023125"/>
    </source>
</evidence>
<keyword evidence="6 9" id="KW-0238">DNA-binding</keyword>
<feature type="modified residue" description="4-aspartylphosphate" evidence="8">
    <location>
        <position position="53"/>
    </location>
</feature>
<feature type="domain" description="Response regulatory" evidence="10">
    <location>
        <begin position="4"/>
        <end position="117"/>
    </location>
</feature>
<dbReference type="AlphaFoldDB" id="A0A0N1EN05"/>
<reference evidence="12 13" key="1">
    <citation type="submission" date="2015-08" db="EMBL/GenBank/DDBJ databases">
        <title>Draft Genome Sequence of Pseudoalteromonas porphyrae UCD-SED14.</title>
        <authorList>
            <person name="Coil D.A."/>
            <person name="Jospin G."/>
            <person name="Lee R.D."/>
            <person name="Eisen J.A."/>
        </authorList>
    </citation>
    <scope>NUCLEOTIDE SEQUENCE [LARGE SCALE GENOMIC DNA]</scope>
    <source>
        <strain evidence="12 13">UCD-SED14</strain>
    </source>
</reference>
<dbReference type="SMART" id="SM00448">
    <property type="entry name" value="REC"/>
    <property type="match status" value="1"/>
</dbReference>
<evidence type="ECO:0000256" key="5">
    <source>
        <dbReference type="ARBA" id="ARBA00023015"/>
    </source>
</evidence>
<dbReference type="OrthoDB" id="9802426at2"/>
<dbReference type="InterPro" id="IPR001867">
    <property type="entry name" value="OmpR/PhoB-type_DNA-bd"/>
</dbReference>
<dbReference type="InterPro" id="IPR036388">
    <property type="entry name" value="WH-like_DNA-bd_sf"/>
</dbReference>
<feature type="DNA-binding region" description="OmpR/PhoB-type" evidence="9">
    <location>
        <begin position="133"/>
        <end position="232"/>
    </location>
</feature>
<dbReference type="PROSITE" id="PS51755">
    <property type="entry name" value="OMPR_PHOB"/>
    <property type="match status" value="1"/>
</dbReference>
<comment type="caution">
    <text evidence="12">The sequence shown here is derived from an EMBL/GenBank/DDBJ whole genome shotgun (WGS) entry which is preliminary data.</text>
</comment>
<dbReference type="InterPro" id="IPR011006">
    <property type="entry name" value="CheY-like_superfamily"/>
</dbReference>
<dbReference type="InterPro" id="IPR039420">
    <property type="entry name" value="WalR-like"/>
</dbReference>
<proteinExistence type="predicted"/>
<dbReference type="SUPFAM" id="SSF46894">
    <property type="entry name" value="C-terminal effector domain of the bipartite response regulators"/>
    <property type="match status" value="1"/>
</dbReference>
<evidence type="ECO:0000259" key="10">
    <source>
        <dbReference type="PROSITE" id="PS50110"/>
    </source>
</evidence>
<dbReference type="InterPro" id="IPR001789">
    <property type="entry name" value="Sig_transdc_resp-reg_receiver"/>
</dbReference>
<dbReference type="GO" id="GO:0000156">
    <property type="term" value="F:phosphorelay response regulator activity"/>
    <property type="evidence" value="ECO:0007669"/>
    <property type="project" value="TreeGrafter"/>
</dbReference>
<dbReference type="FunFam" id="1.10.10.10:FF:000099">
    <property type="entry name" value="Two-component system response regulator TorR"/>
    <property type="match status" value="1"/>
</dbReference>
<name>A0A0N1EN05_9GAMM</name>
<keyword evidence="3 8" id="KW-0597">Phosphoprotein</keyword>
<dbReference type="RefSeq" id="WP_054205127.1">
    <property type="nucleotide sequence ID" value="NZ_LHPH01000004.1"/>
</dbReference>
<dbReference type="STRING" id="187330.AMS58_11200"/>
<dbReference type="Pfam" id="PF00072">
    <property type="entry name" value="Response_reg"/>
    <property type="match status" value="1"/>
</dbReference>
<dbReference type="GO" id="GO:0032993">
    <property type="term" value="C:protein-DNA complex"/>
    <property type="evidence" value="ECO:0007669"/>
    <property type="project" value="TreeGrafter"/>
</dbReference>
<evidence type="ECO:0000313" key="12">
    <source>
        <dbReference type="EMBL" id="KPH64702.1"/>
    </source>
</evidence>
<dbReference type="GO" id="GO:0005829">
    <property type="term" value="C:cytosol"/>
    <property type="evidence" value="ECO:0007669"/>
    <property type="project" value="TreeGrafter"/>
</dbReference>
<feature type="domain" description="OmpR/PhoB-type" evidence="11">
    <location>
        <begin position="133"/>
        <end position="232"/>
    </location>
</feature>
<keyword evidence="5" id="KW-0805">Transcription regulation</keyword>
<dbReference type="CDD" id="cd00383">
    <property type="entry name" value="trans_reg_C"/>
    <property type="match status" value="1"/>
</dbReference>
<evidence type="ECO:0000256" key="8">
    <source>
        <dbReference type="PROSITE-ProRule" id="PRU00169"/>
    </source>
</evidence>
<dbReference type="Gene3D" id="3.40.50.2300">
    <property type="match status" value="1"/>
</dbReference>
<keyword evidence="13" id="KW-1185">Reference proteome</keyword>
<accession>A0A0N1EN05</accession>
<dbReference type="PANTHER" id="PTHR48111">
    <property type="entry name" value="REGULATOR OF RPOS"/>
    <property type="match status" value="1"/>
</dbReference>
<protein>
    <submittedName>
        <fullName evidence="12">Chemotaxis protein CheY</fullName>
    </submittedName>
</protein>
<evidence type="ECO:0000256" key="4">
    <source>
        <dbReference type="ARBA" id="ARBA00023012"/>
    </source>
</evidence>
<organism evidence="12 13">
    <name type="scientific">Pseudoalteromonas porphyrae</name>
    <dbReference type="NCBI Taxonomy" id="187330"/>
    <lineage>
        <taxon>Bacteria</taxon>
        <taxon>Pseudomonadati</taxon>
        <taxon>Pseudomonadota</taxon>
        <taxon>Gammaproteobacteria</taxon>
        <taxon>Alteromonadales</taxon>
        <taxon>Pseudoalteromonadaceae</taxon>
        <taxon>Pseudoalteromonas</taxon>
    </lineage>
</organism>
<dbReference type="GO" id="GO:0006355">
    <property type="term" value="P:regulation of DNA-templated transcription"/>
    <property type="evidence" value="ECO:0007669"/>
    <property type="project" value="InterPro"/>
</dbReference>
<evidence type="ECO:0000313" key="13">
    <source>
        <dbReference type="Proteomes" id="UP000037848"/>
    </source>
</evidence>
<dbReference type="SUPFAM" id="SSF52172">
    <property type="entry name" value="CheY-like"/>
    <property type="match status" value="1"/>
</dbReference>
<comment type="subcellular location">
    <subcellularLocation>
        <location evidence="1">Cytoplasm</location>
    </subcellularLocation>
</comment>
<evidence type="ECO:0000259" key="11">
    <source>
        <dbReference type="PROSITE" id="PS51755"/>
    </source>
</evidence>
<evidence type="ECO:0000256" key="1">
    <source>
        <dbReference type="ARBA" id="ARBA00004496"/>
    </source>
</evidence>
<dbReference type="FunFam" id="3.40.50.2300:FF:000001">
    <property type="entry name" value="DNA-binding response regulator PhoB"/>
    <property type="match status" value="1"/>
</dbReference>
<evidence type="ECO:0000256" key="7">
    <source>
        <dbReference type="ARBA" id="ARBA00023163"/>
    </source>
</evidence>
<dbReference type="SMART" id="SM00862">
    <property type="entry name" value="Trans_reg_C"/>
    <property type="match status" value="1"/>
</dbReference>
<evidence type="ECO:0000256" key="2">
    <source>
        <dbReference type="ARBA" id="ARBA00022490"/>
    </source>
</evidence>
<evidence type="ECO:0000256" key="3">
    <source>
        <dbReference type="ARBA" id="ARBA00022553"/>
    </source>
</evidence>
<gene>
    <name evidence="12" type="ORF">ADS77_05410</name>
</gene>
<keyword evidence="4" id="KW-0902">Two-component regulatory system</keyword>
<dbReference type="PROSITE" id="PS50110">
    <property type="entry name" value="RESPONSE_REGULATORY"/>
    <property type="match status" value="1"/>
</dbReference>
<dbReference type="GO" id="GO:0000976">
    <property type="term" value="F:transcription cis-regulatory region binding"/>
    <property type="evidence" value="ECO:0007669"/>
    <property type="project" value="TreeGrafter"/>
</dbReference>
<sequence>MKTKILVVEDDLPLAESIQEYLTIEGYQVEIESNGEHAVSRILQWQPALVLLDVMLPNKDGLTVCREVRQSYSGYILMFTAREEEIDQVVGLEIGADDYLLKPVKPRLLLAKIKAFLRRGHPTDPLAIKPQTKESITFGQLIINTHNRTVSLATQHIQLTDGEYDLLLLLAKNAGVILSRSDIVEQIKGYHYDGIERGVDNHISQIRKKLGDNARNPIKIKTIRSKGYLFVVSAW</sequence>
<evidence type="ECO:0000256" key="9">
    <source>
        <dbReference type="PROSITE-ProRule" id="PRU01091"/>
    </source>
</evidence>
<dbReference type="Gene3D" id="1.10.10.10">
    <property type="entry name" value="Winged helix-like DNA-binding domain superfamily/Winged helix DNA-binding domain"/>
    <property type="match status" value="1"/>
</dbReference>
<keyword evidence="7" id="KW-0804">Transcription</keyword>
<dbReference type="Gene3D" id="6.10.250.690">
    <property type="match status" value="1"/>
</dbReference>
<dbReference type="PANTHER" id="PTHR48111:SF47">
    <property type="entry name" value="TRANSCRIPTIONAL REGULATORY PROTEIN RSTA"/>
    <property type="match status" value="1"/>
</dbReference>